<evidence type="ECO:0000313" key="1">
    <source>
        <dbReference type="EMBL" id="KAK2607801.1"/>
    </source>
</evidence>
<evidence type="ECO:0000313" key="2">
    <source>
        <dbReference type="Proteomes" id="UP001265746"/>
    </source>
</evidence>
<sequence length="104" mass="11475">MGVAWNADADADLFQAVLAFSPPLTQLPAEDRDGIVAFMRNRGHTGATWEGIRNQPSQNWDEPGLVKDLLAATIAHLNPSRQDILQIANKAKAMRDWQFTESAC</sequence>
<gene>
    <name evidence="1" type="ORF">N8I77_006451</name>
</gene>
<accession>A0AAD9SGR2</accession>
<protein>
    <submittedName>
        <fullName evidence="1">Uncharacterized protein</fullName>
    </submittedName>
</protein>
<dbReference type="EMBL" id="JAUJFL010000003">
    <property type="protein sequence ID" value="KAK2607801.1"/>
    <property type="molecule type" value="Genomic_DNA"/>
</dbReference>
<proteinExistence type="predicted"/>
<comment type="caution">
    <text evidence="1">The sequence shown here is derived from an EMBL/GenBank/DDBJ whole genome shotgun (WGS) entry which is preliminary data.</text>
</comment>
<organism evidence="1 2">
    <name type="scientific">Phomopsis amygdali</name>
    <name type="common">Fusicoccum amygdali</name>
    <dbReference type="NCBI Taxonomy" id="1214568"/>
    <lineage>
        <taxon>Eukaryota</taxon>
        <taxon>Fungi</taxon>
        <taxon>Dikarya</taxon>
        <taxon>Ascomycota</taxon>
        <taxon>Pezizomycotina</taxon>
        <taxon>Sordariomycetes</taxon>
        <taxon>Sordariomycetidae</taxon>
        <taxon>Diaporthales</taxon>
        <taxon>Diaporthaceae</taxon>
        <taxon>Diaporthe</taxon>
    </lineage>
</organism>
<name>A0AAD9SGR2_PHOAM</name>
<keyword evidence="2" id="KW-1185">Reference proteome</keyword>
<reference evidence="1" key="1">
    <citation type="submission" date="2023-06" db="EMBL/GenBank/DDBJ databases">
        <authorList>
            <person name="Noh H."/>
        </authorList>
    </citation>
    <scope>NUCLEOTIDE SEQUENCE</scope>
    <source>
        <strain evidence="1">DUCC20226</strain>
    </source>
</reference>
<dbReference type="Proteomes" id="UP001265746">
    <property type="component" value="Unassembled WGS sequence"/>
</dbReference>
<dbReference type="AlphaFoldDB" id="A0AAD9SGR2"/>